<dbReference type="GO" id="GO:0046872">
    <property type="term" value="F:metal ion binding"/>
    <property type="evidence" value="ECO:0007669"/>
    <property type="project" value="UniProtKB-KW"/>
</dbReference>
<keyword evidence="1" id="KW-0479">Metal-binding</keyword>
<dbReference type="PANTHER" id="PTHR43498">
    <property type="entry name" value="FERREDOXIN:COB-COM HETERODISULFIDE REDUCTASE SUBUNIT A"/>
    <property type="match status" value="1"/>
</dbReference>
<evidence type="ECO:0008006" key="7">
    <source>
        <dbReference type="Google" id="ProtNLM"/>
    </source>
</evidence>
<name>A0A840Y7R5_9SPHN</name>
<dbReference type="Pfam" id="PF12831">
    <property type="entry name" value="FAD_oxidored"/>
    <property type="match status" value="1"/>
</dbReference>
<evidence type="ECO:0000256" key="2">
    <source>
        <dbReference type="ARBA" id="ARBA00023002"/>
    </source>
</evidence>
<comment type="caution">
    <text evidence="5">The sequence shown here is derived from an EMBL/GenBank/DDBJ whole genome shotgun (WGS) entry which is preliminary data.</text>
</comment>
<keyword evidence="4" id="KW-0411">Iron-sulfur</keyword>
<sequence length="1226" mass="128489">MLQVDAKYGFTLAAGEPFLFEVQFKDGSNNVLDLSDREFVLSFYRANRTAEQKIDGEARSDVAGPRFEFVRDGSFSESLYANRNGTIELAERLKNGKSVIFQGKYTITESAPGVLSYGNTVIGRDGVRLVLVETVKGFQVTQSQYDYVAGNVVPEPDTTPDAFSITPVTGAARNTATDSAAFTITGIDTPASWTVAGGTAQVADGAFASSGTVSNGQAMRVRLNSSASYSTVAKATLTVGGVSADFSVTTAAAPVVTPSPTLSLSAPVTVSESNSGTTAFTWTLTLNRDGSTAAYPYSWAVAGSGANPANAADFGGTFPSGSGTFAAGETVKTITVLASGDTAVEPDDTFTLTVTAAGLNTVTSTGTIGNDDSTPVDPTLPTYTLSAQTTSAVSAMQAKGYTPAPAYQRFMDNQFKRLAASDKHTPVLTDLSQLWVAHPGDALTNLVSPGTLDPVKVGALTWTSPVAGLSVANPLGNVIGYSTGADTAYIDTTVGYGTLTPGDATFGFYKSYSPVGTVGDMGVADGTGGAFIVAQSNNNSSTFNARVFSAALGVTGTAADWHNTNWHAVRSGADGIAAWHNAKKVATKTGLGTVAPTNGALTIRQLMVNGFSGHSAAGHLAGFVAKKALTDPQMRTLYRVVRSWVEEVIWGSVNWYDPGFAPEKTNYDVICYGFTIQSVMAALEAKRQGLDVAMVGGWNETSRSHIGGMSANGLGEFDVDHPETVGGLMRTMIVRARAIDGATDTTLKFNPGSMNKVLRQALAQAGIPMYATGAMPTACSRSNGVFTLSIGDGRTFTSTFLEDNSYEGDAIALLPVPTIFGRQAAGTGTDALDGFRGSLSANGGNINQFATNPTGPGALWNIDPFIVPGDINSGPLPFVAGPMPNTPVGIADTKTQSFNFRQTWTNVKANQIPWDQFFNGVPPEGYSAANYEAIGRQAALMTAAGVTMALRECMKVSTLYKGKTDVNNQGGLSTDMMGSGTAYVAAGRSAAGRLQVLKNVRNYILGLIYYILYSGDARLPTSMVTALQAYGWPDDHYNEPGVNDIPNFPGCLYVREYNRMAGGIGGAFWTGNDATAADGQTPRVSARTVAAASYALDSHHMERYYIPINAADLSQGYKLWLEGNMFSAMGGANGWTPVPAEITMPDASVMPNLATAWSVAGNHVMFGTYRMEGCSGQTAQMHGLGMAVAKTRGVTLQDAMTTYYSDVVALAQATPDAVKPFIPATT</sequence>
<dbReference type="GO" id="GO:0016491">
    <property type="term" value="F:oxidoreductase activity"/>
    <property type="evidence" value="ECO:0007669"/>
    <property type="project" value="UniProtKB-KW"/>
</dbReference>
<dbReference type="SUPFAM" id="SSF141072">
    <property type="entry name" value="CalX-like"/>
    <property type="match status" value="1"/>
</dbReference>
<dbReference type="RefSeq" id="WP_184083942.1">
    <property type="nucleotide sequence ID" value="NZ_JACIJF010000001.1"/>
</dbReference>
<protein>
    <recommendedName>
        <fullName evidence="7">Calx-beta domain-containing protein</fullName>
    </recommendedName>
</protein>
<evidence type="ECO:0000256" key="3">
    <source>
        <dbReference type="ARBA" id="ARBA00023004"/>
    </source>
</evidence>
<dbReference type="GO" id="GO:0051536">
    <property type="term" value="F:iron-sulfur cluster binding"/>
    <property type="evidence" value="ECO:0007669"/>
    <property type="project" value="UniProtKB-KW"/>
</dbReference>
<keyword evidence="2" id="KW-0560">Oxidoreductase</keyword>
<dbReference type="AlphaFoldDB" id="A0A840Y7R5"/>
<evidence type="ECO:0000313" key="5">
    <source>
        <dbReference type="EMBL" id="MBB5709337.1"/>
    </source>
</evidence>
<keyword evidence="3" id="KW-0408">Iron</keyword>
<dbReference type="Gene3D" id="2.60.40.2030">
    <property type="match status" value="1"/>
</dbReference>
<gene>
    <name evidence="5" type="ORF">FHT02_000543</name>
</gene>
<dbReference type="InterPro" id="IPR039650">
    <property type="entry name" value="HdrA-like"/>
</dbReference>
<dbReference type="PANTHER" id="PTHR43498:SF1">
    <property type="entry name" value="COB--COM HETERODISULFIDE REDUCTASE IRON-SULFUR SUBUNIT A"/>
    <property type="match status" value="1"/>
</dbReference>
<keyword evidence="6" id="KW-1185">Reference proteome</keyword>
<dbReference type="Proteomes" id="UP000527143">
    <property type="component" value="Unassembled WGS sequence"/>
</dbReference>
<dbReference type="EMBL" id="JACIJF010000001">
    <property type="protein sequence ID" value="MBB5709337.1"/>
    <property type="molecule type" value="Genomic_DNA"/>
</dbReference>
<accession>A0A840Y7R5</accession>
<evidence type="ECO:0000313" key="6">
    <source>
        <dbReference type="Proteomes" id="UP000527143"/>
    </source>
</evidence>
<dbReference type="InterPro" id="IPR038081">
    <property type="entry name" value="CalX-like_sf"/>
</dbReference>
<proteinExistence type="predicted"/>
<reference evidence="5 6" key="1">
    <citation type="submission" date="2020-08" db="EMBL/GenBank/DDBJ databases">
        <title>Genomic Encyclopedia of Type Strains, Phase IV (KMG-IV): sequencing the most valuable type-strain genomes for metagenomic binning, comparative biology and taxonomic classification.</title>
        <authorList>
            <person name="Goeker M."/>
        </authorList>
    </citation>
    <scope>NUCLEOTIDE SEQUENCE [LARGE SCALE GENOMIC DNA]</scope>
    <source>
        <strain evidence="5 6">DSM 26736</strain>
    </source>
</reference>
<evidence type="ECO:0000256" key="4">
    <source>
        <dbReference type="ARBA" id="ARBA00023014"/>
    </source>
</evidence>
<evidence type="ECO:0000256" key="1">
    <source>
        <dbReference type="ARBA" id="ARBA00022723"/>
    </source>
</evidence>
<organism evidence="5 6">
    <name type="scientific">Sphingomonas xinjiangensis</name>
    <dbReference type="NCBI Taxonomy" id="643568"/>
    <lineage>
        <taxon>Bacteria</taxon>
        <taxon>Pseudomonadati</taxon>
        <taxon>Pseudomonadota</taxon>
        <taxon>Alphaproteobacteria</taxon>
        <taxon>Sphingomonadales</taxon>
        <taxon>Sphingomonadaceae</taxon>
        <taxon>Sphingomonas</taxon>
    </lineage>
</organism>